<proteinExistence type="predicted"/>
<accession>A0A3B0RDI8</accession>
<gene>
    <name evidence="1" type="ORF">MNBD_ALPHA06-1156</name>
</gene>
<dbReference type="InterPro" id="IPR014746">
    <property type="entry name" value="Gln_synth/guanido_kin_cat_dom"/>
</dbReference>
<dbReference type="SUPFAM" id="SSF55931">
    <property type="entry name" value="Glutamine synthetase/guanido kinase"/>
    <property type="match status" value="1"/>
</dbReference>
<evidence type="ECO:0000313" key="1">
    <source>
        <dbReference type="EMBL" id="VAV89697.1"/>
    </source>
</evidence>
<dbReference type="PANTHER" id="PTHR36510">
    <property type="entry name" value="GLUTAMATE--CYSTEINE LIGASE 2-RELATED"/>
    <property type="match status" value="1"/>
</dbReference>
<dbReference type="Pfam" id="PF04107">
    <property type="entry name" value="GCS2"/>
    <property type="match status" value="1"/>
</dbReference>
<feature type="non-terminal residue" evidence="1">
    <location>
        <position position="1"/>
    </location>
</feature>
<evidence type="ECO:0008006" key="2">
    <source>
        <dbReference type="Google" id="ProtNLM"/>
    </source>
</evidence>
<dbReference type="InterPro" id="IPR006336">
    <property type="entry name" value="GCS2"/>
</dbReference>
<name>A0A3B0RDI8_9ZZZZ</name>
<dbReference type="AlphaFoldDB" id="A0A3B0RDI8"/>
<protein>
    <recommendedName>
        <fullName evidence="2">Carboxylate-amine ligase</fullName>
    </recommendedName>
</protein>
<dbReference type="Gene3D" id="3.30.590.20">
    <property type="match status" value="1"/>
</dbReference>
<dbReference type="EMBL" id="UOEE01000093">
    <property type="protein sequence ID" value="VAV89697.1"/>
    <property type="molecule type" value="Genomic_DNA"/>
</dbReference>
<dbReference type="InterPro" id="IPR050141">
    <property type="entry name" value="GCL_type2/YbdK_subfam"/>
</dbReference>
<dbReference type="PANTHER" id="PTHR36510:SF1">
    <property type="entry name" value="GLUTAMATE--CYSTEINE LIGASE 2-RELATED"/>
    <property type="match status" value="1"/>
</dbReference>
<dbReference type="GO" id="GO:0016879">
    <property type="term" value="F:ligase activity, forming carbon-nitrogen bonds"/>
    <property type="evidence" value="ECO:0007669"/>
    <property type="project" value="TreeGrafter"/>
</dbReference>
<organism evidence="1">
    <name type="scientific">hydrothermal vent metagenome</name>
    <dbReference type="NCBI Taxonomy" id="652676"/>
    <lineage>
        <taxon>unclassified sequences</taxon>
        <taxon>metagenomes</taxon>
        <taxon>ecological metagenomes</taxon>
    </lineage>
</organism>
<reference evidence="1" key="1">
    <citation type="submission" date="2018-06" db="EMBL/GenBank/DDBJ databases">
        <authorList>
            <person name="Zhirakovskaya E."/>
        </authorList>
    </citation>
    <scope>NUCLEOTIDE SEQUENCE</scope>
</reference>
<sequence>TDVCPRLEDALSIAAIFQCLLRYMARLKRANMKWRSYPDLLVQENRFLAARHGVGGRLVDLGKGKMTAFAALLEEIIEMIEEDAVALDCVKEVHHARRIVERGSSAMQQLQVFDAAMAAGADEKQALCQVVDQIIEQTAYDLPGYGKDA</sequence>